<dbReference type="InterPro" id="IPR013783">
    <property type="entry name" value="Ig-like_fold"/>
</dbReference>
<dbReference type="PANTHER" id="PTHR22947:SF39">
    <property type="entry name" value="MSP DOMAIN-CONTAINING PROTEIN"/>
    <property type="match status" value="1"/>
</dbReference>
<protein>
    <recommendedName>
        <fullName evidence="2">MSP domain-containing protein</fullName>
    </recommendedName>
</protein>
<feature type="compositionally biased region" description="Pro residues" evidence="1">
    <location>
        <begin position="97"/>
        <end position="109"/>
    </location>
</feature>
<reference evidence="3 4" key="1">
    <citation type="journal article" date="2015" name="Genome Biol.">
        <title>Comparative genomics of Steinernema reveals deeply conserved gene regulatory networks.</title>
        <authorList>
            <person name="Dillman A.R."/>
            <person name="Macchietto M."/>
            <person name="Porter C.F."/>
            <person name="Rogers A."/>
            <person name="Williams B."/>
            <person name="Antoshechkin I."/>
            <person name="Lee M.M."/>
            <person name="Goodwin Z."/>
            <person name="Lu X."/>
            <person name="Lewis E.E."/>
            <person name="Goodrich-Blair H."/>
            <person name="Stock S.P."/>
            <person name="Adams B.J."/>
            <person name="Sternberg P.W."/>
            <person name="Mortazavi A."/>
        </authorList>
    </citation>
    <scope>NUCLEOTIDE SEQUENCE [LARGE SCALE GENOMIC DNA]</scope>
    <source>
        <strain evidence="3 4">ALL</strain>
    </source>
</reference>
<dbReference type="AlphaFoldDB" id="A0A4U5LTW9"/>
<dbReference type="Gene3D" id="2.60.40.10">
    <property type="entry name" value="Immunoglobulins"/>
    <property type="match status" value="1"/>
</dbReference>
<dbReference type="EMBL" id="AZBU02000012">
    <property type="protein sequence ID" value="TKR59534.1"/>
    <property type="molecule type" value="Genomic_DNA"/>
</dbReference>
<proteinExistence type="predicted"/>
<dbReference type="InterPro" id="IPR008962">
    <property type="entry name" value="PapD-like_sf"/>
</dbReference>
<evidence type="ECO:0000313" key="3">
    <source>
        <dbReference type="EMBL" id="TKR59534.1"/>
    </source>
</evidence>
<name>A0A4U5LTW9_STECR</name>
<dbReference type="STRING" id="34508.A0A4U5LTW9"/>
<dbReference type="Proteomes" id="UP000298663">
    <property type="component" value="Unassembled WGS sequence"/>
</dbReference>
<sequence>MSTTALACDPPVCPISAAGGKSQHKLINQSGARLAFKVKCSNNSNYMVKPVFGFCEVGGQVKFEITRSKGAPKGDKLVILFAEAADDATDPAAPFTPEHPPPPSPAKSS</sequence>
<dbReference type="SUPFAM" id="SSF49354">
    <property type="entry name" value="PapD-like"/>
    <property type="match status" value="1"/>
</dbReference>
<reference evidence="3 4" key="2">
    <citation type="journal article" date="2019" name="G3 (Bethesda)">
        <title>Hybrid Assembly of the Genome of the Entomopathogenic Nematode Steinernema carpocapsae Identifies the X-Chromosome.</title>
        <authorList>
            <person name="Serra L."/>
            <person name="Macchietto M."/>
            <person name="Macias-Munoz A."/>
            <person name="McGill C.J."/>
            <person name="Rodriguez I.M."/>
            <person name="Rodriguez B."/>
            <person name="Murad R."/>
            <person name="Mortazavi A."/>
        </authorList>
    </citation>
    <scope>NUCLEOTIDE SEQUENCE [LARGE SCALE GENOMIC DNA]</scope>
    <source>
        <strain evidence="3 4">ALL</strain>
    </source>
</reference>
<dbReference type="InterPro" id="IPR000535">
    <property type="entry name" value="MSP_dom"/>
</dbReference>
<feature type="domain" description="MSP" evidence="2">
    <location>
        <begin position="1"/>
        <end position="109"/>
    </location>
</feature>
<organism evidence="3 4">
    <name type="scientific">Steinernema carpocapsae</name>
    <name type="common">Entomopathogenic nematode</name>
    <dbReference type="NCBI Taxonomy" id="34508"/>
    <lineage>
        <taxon>Eukaryota</taxon>
        <taxon>Metazoa</taxon>
        <taxon>Ecdysozoa</taxon>
        <taxon>Nematoda</taxon>
        <taxon>Chromadorea</taxon>
        <taxon>Rhabditida</taxon>
        <taxon>Tylenchina</taxon>
        <taxon>Panagrolaimomorpha</taxon>
        <taxon>Strongyloidoidea</taxon>
        <taxon>Steinernematidae</taxon>
        <taxon>Steinernema</taxon>
    </lineage>
</organism>
<dbReference type="PROSITE" id="PS50202">
    <property type="entry name" value="MSP"/>
    <property type="match status" value="1"/>
</dbReference>
<evidence type="ECO:0000256" key="1">
    <source>
        <dbReference type="SAM" id="MobiDB-lite"/>
    </source>
</evidence>
<dbReference type="PANTHER" id="PTHR22947">
    <property type="entry name" value="MAJOR SPERM PROTEIN"/>
    <property type="match status" value="1"/>
</dbReference>
<gene>
    <name evidence="3" type="ORF">L596_029190</name>
</gene>
<keyword evidence="4" id="KW-1185">Reference proteome</keyword>
<dbReference type="OrthoDB" id="264603at2759"/>
<accession>A0A4U5LTW9</accession>
<dbReference type="InterPro" id="IPR051774">
    <property type="entry name" value="Sperm-specific_class_P"/>
</dbReference>
<feature type="region of interest" description="Disordered" evidence="1">
    <location>
        <begin position="89"/>
        <end position="109"/>
    </location>
</feature>
<comment type="caution">
    <text evidence="3">The sequence shown here is derived from an EMBL/GenBank/DDBJ whole genome shotgun (WGS) entry which is preliminary data.</text>
</comment>
<dbReference type="Pfam" id="PF00635">
    <property type="entry name" value="Motile_Sperm"/>
    <property type="match status" value="1"/>
</dbReference>
<evidence type="ECO:0000313" key="4">
    <source>
        <dbReference type="Proteomes" id="UP000298663"/>
    </source>
</evidence>
<evidence type="ECO:0000259" key="2">
    <source>
        <dbReference type="PROSITE" id="PS50202"/>
    </source>
</evidence>